<accession>A0A6G8RY57</accession>
<dbReference type="AlphaFoldDB" id="A0A6G8RY57"/>
<sequence>MKIHHKNLVFAFVLGLVGCQNFNVNSTYYLGTTSVNYNPSYNTYDVKLNNRLIGGALGSMNTSAVTTGLQNVTWKDAKTGESHAAKNQVFLNKKDIVGQKYLVVHLYPDDTIEIVTSLNWPIPTQKGLKWRSELYEQQKLLKK</sequence>
<protein>
    <submittedName>
        <fullName evidence="1">Uncharacterized protein</fullName>
    </submittedName>
</protein>
<keyword evidence="2" id="KW-1185">Reference proteome</keyword>
<dbReference type="RefSeq" id="WP_166010150.1">
    <property type="nucleotide sequence ID" value="NZ_CP049801.1"/>
</dbReference>
<organism evidence="1 2">
    <name type="scientific">Acinetobacter shaoyimingii</name>
    <dbReference type="NCBI Taxonomy" id="2715164"/>
    <lineage>
        <taxon>Bacteria</taxon>
        <taxon>Pseudomonadati</taxon>
        <taxon>Pseudomonadota</taxon>
        <taxon>Gammaproteobacteria</taxon>
        <taxon>Moraxellales</taxon>
        <taxon>Moraxellaceae</taxon>
        <taxon>Acinetobacter</taxon>
    </lineage>
</organism>
<gene>
    <name evidence="1" type="ORF">G8E00_12685</name>
</gene>
<dbReference type="PROSITE" id="PS51257">
    <property type="entry name" value="PROKAR_LIPOPROTEIN"/>
    <property type="match status" value="1"/>
</dbReference>
<dbReference type="KEGG" id="asha:G8E00_12685"/>
<evidence type="ECO:0000313" key="1">
    <source>
        <dbReference type="EMBL" id="QIO06738.1"/>
    </source>
</evidence>
<evidence type="ECO:0000313" key="2">
    <source>
        <dbReference type="Proteomes" id="UP000502297"/>
    </source>
</evidence>
<dbReference type="EMBL" id="CP049801">
    <property type="protein sequence ID" value="QIO06738.1"/>
    <property type="molecule type" value="Genomic_DNA"/>
</dbReference>
<name>A0A6G8RY57_9GAMM</name>
<reference evidence="1 2" key="1">
    <citation type="submission" date="2020-03" db="EMBL/GenBank/DDBJ databases">
        <authorList>
            <person name="Zhu W."/>
        </authorList>
    </citation>
    <scope>NUCLEOTIDE SEQUENCE [LARGE SCALE GENOMIC DNA]</scope>
    <source>
        <strain evidence="1 2">323-1</strain>
    </source>
</reference>
<proteinExistence type="predicted"/>
<dbReference type="Proteomes" id="UP000502297">
    <property type="component" value="Chromosome"/>
</dbReference>